<comment type="caution">
    <text evidence="1">The sequence shown here is derived from an EMBL/GenBank/DDBJ whole genome shotgun (WGS) entry which is preliminary data.</text>
</comment>
<reference evidence="1" key="1">
    <citation type="submission" date="2021-03" db="EMBL/GenBank/DDBJ databases">
        <title>Draft genome sequence of rust myrtle Austropuccinia psidii MF-1, a brazilian biotype.</title>
        <authorList>
            <person name="Quecine M.C."/>
            <person name="Pachon D.M.R."/>
            <person name="Bonatelli M.L."/>
            <person name="Correr F.H."/>
            <person name="Franceschini L.M."/>
            <person name="Leite T.F."/>
            <person name="Margarido G.R.A."/>
            <person name="Almeida C.A."/>
            <person name="Ferrarezi J.A."/>
            <person name="Labate C.A."/>
        </authorList>
    </citation>
    <scope>NUCLEOTIDE SEQUENCE</scope>
    <source>
        <strain evidence="1">MF-1</strain>
    </source>
</reference>
<organism evidence="1 2">
    <name type="scientific">Austropuccinia psidii MF-1</name>
    <dbReference type="NCBI Taxonomy" id="1389203"/>
    <lineage>
        <taxon>Eukaryota</taxon>
        <taxon>Fungi</taxon>
        <taxon>Dikarya</taxon>
        <taxon>Basidiomycota</taxon>
        <taxon>Pucciniomycotina</taxon>
        <taxon>Pucciniomycetes</taxon>
        <taxon>Pucciniales</taxon>
        <taxon>Sphaerophragmiaceae</taxon>
        <taxon>Austropuccinia</taxon>
    </lineage>
</organism>
<dbReference type="OrthoDB" id="2507171at2759"/>
<keyword evidence="2" id="KW-1185">Reference proteome</keyword>
<evidence type="ECO:0000313" key="2">
    <source>
        <dbReference type="Proteomes" id="UP000765509"/>
    </source>
</evidence>
<proteinExistence type="predicted"/>
<gene>
    <name evidence="1" type="ORF">O181_126257</name>
</gene>
<name>A0A9Q3KT18_9BASI</name>
<dbReference type="AlphaFoldDB" id="A0A9Q3KT18"/>
<accession>A0A9Q3KT18</accession>
<sequence>MLRFQIAMQEYRGNITIGHKSGNIHRNAVGLSRWALENLPENPEWVPQEKDHIEGICVTDIWTEFFNQVKESYKVDKTFHILCKPLNKNSKYI</sequence>
<protein>
    <submittedName>
        <fullName evidence="1">Uncharacterized protein</fullName>
    </submittedName>
</protein>
<dbReference type="Proteomes" id="UP000765509">
    <property type="component" value="Unassembled WGS sequence"/>
</dbReference>
<evidence type="ECO:0000313" key="1">
    <source>
        <dbReference type="EMBL" id="MBW0586542.1"/>
    </source>
</evidence>
<dbReference type="EMBL" id="AVOT02124187">
    <property type="protein sequence ID" value="MBW0586542.1"/>
    <property type="molecule type" value="Genomic_DNA"/>
</dbReference>